<accession>M1C6W3</accession>
<evidence type="ECO:0000313" key="1">
    <source>
        <dbReference type="EnsemblPlants" id="PGSC0003DMT400061010"/>
    </source>
</evidence>
<reference evidence="2" key="1">
    <citation type="journal article" date="2011" name="Nature">
        <title>Genome sequence and analysis of the tuber crop potato.</title>
        <authorList>
            <consortium name="The Potato Genome Sequencing Consortium"/>
        </authorList>
    </citation>
    <scope>NUCLEOTIDE SEQUENCE [LARGE SCALE GENOMIC DNA]</scope>
    <source>
        <strain evidence="2">cv. DM1-3 516 R44</strain>
    </source>
</reference>
<name>M1C6W3_SOLTU</name>
<dbReference type="Proteomes" id="UP000011115">
    <property type="component" value="Unassembled WGS sequence"/>
</dbReference>
<keyword evidence="2" id="KW-1185">Reference proteome</keyword>
<dbReference type="HOGENOM" id="CLU_2927147_0_0_1"/>
<dbReference type="Gramene" id="PGSC0003DMT400061010">
    <property type="protein sequence ID" value="PGSC0003DMT400061010"/>
    <property type="gene ID" value="PGSC0003DMG400023739"/>
</dbReference>
<protein>
    <submittedName>
        <fullName evidence="1">Polyprotein</fullName>
    </submittedName>
</protein>
<sequence length="61" mass="7072">MCDIIVNLPVSLDYKLKILKTTSLRYDLRINLTFTSALYVTLLKLHSKYFVLVLQLLNLKG</sequence>
<dbReference type="EnsemblPlants" id="PGSC0003DMT400061010">
    <property type="protein sequence ID" value="PGSC0003DMT400061010"/>
    <property type="gene ID" value="PGSC0003DMG400023739"/>
</dbReference>
<dbReference type="PaxDb" id="4113-PGSC0003DMT400061010"/>
<organism evidence="1 2">
    <name type="scientific">Solanum tuberosum</name>
    <name type="common">Potato</name>
    <dbReference type="NCBI Taxonomy" id="4113"/>
    <lineage>
        <taxon>Eukaryota</taxon>
        <taxon>Viridiplantae</taxon>
        <taxon>Streptophyta</taxon>
        <taxon>Embryophyta</taxon>
        <taxon>Tracheophyta</taxon>
        <taxon>Spermatophyta</taxon>
        <taxon>Magnoliopsida</taxon>
        <taxon>eudicotyledons</taxon>
        <taxon>Gunneridae</taxon>
        <taxon>Pentapetalae</taxon>
        <taxon>asterids</taxon>
        <taxon>lamiids</taxon>
        <taxon>Solanales</taxon>
        <taxon>Solanaceae</taxon>
        <taxon>Solanoideae</taxon>
        <taxon>Solaneae</taxon>
        <taxon>Solanum</taxon>
    </lineage>
</organism>
<reference evidence="1" key="2">
    <citation type="submission" date="2015-06" db="UniProtKB">
        <authorList>
            <consortium name="EnsemblPlants"/>
        </authorList>
    </citation>
    <scope>IDENTIFICATION</scope>
    <source>
        <strain evidence="1">DM1-3 516 R44</strain>
    </source>
</reference>
<dbReference type="InParanoid" id="M1C6W3"/>
<proteinExistence type="predicted"/>
<evidence type="ECO:0000313" key="2">
    <source>
        <dbReference type="Proteomes" id="UP000011115"/>
    </source>
</evidence>
<dbReference type="AlphaFoldDB" id="M1C6W3"/>